<name>A0ABS2Q5S3_9BACL</name>
<reference evidence="1 2" key="1">
    <citation type="submission" date="2021-01" db="EMBL/GenBank/DDBJ databases">
        <title>Genomic Encyclopedia of Type Strains, Phase IV (KMG-IV): sequencing the most valuable type-strain genomes for metagenomic binning, comparative biology and taxonomic classification.</title>
        <authorList>
            <person name="Goeker M."/>
        </authorList>
    </citation>
    <scope>NUCLEOTIDE SEQUENCE [LARGE SCALE GENOMIC DNA]</scope>
    <source>
        <strain evidence="1 2">DSM 100968</strain>
    </source>
</reference>
<evidence type="ECO:0000313" key="2">
    <source>
        <dbReference type="Proteomes" id="UP000823201"/>
    </source>
</evidence>
<proteinExistence type="predicted"/>
<protein>
    <submittedName>
        <fullName evidence="1">Uncharacterized protein</fullName>
    </submittedName>
</protein>
<evidence type="ECO:0000313" key="1">
    <source>
        <dbReference type="EMBL" id="MBM7657115.1"/>
    </source>
</evidence>
<keyword evidence="2" id="KW-1185">Reference proteome</keyword>
<accession>A0ABS2Q5S3</accession>
<gene>
    <name evidence="1" type="ORF">JOC27_000556</name>
</gene>
<dbReference type="EMBL" id="JAFBEV010000004">
    <property type="protein sequence ID" value="MBM7657115.1"/>
    <property type="molecule type" value="Genomic_DNA"/>
</dbReference>
<organism evidence="1 2">
    <name type="scientific">Sporolactobacillus spathodeae</name>
    <dbReference type="NCBI Taxonomy" id="1465502"/>
    <lineage>
        <taxon>Bacteria</taxon>
        <taxon>Bacillati</taxon>
        <taxon>Bacillota</taxon>
        <taxon>Bacilli</taxon>
        <taxon>Bacillales</taxon>
        <taxon>Sporolactobacillaceae</taxon>
        <taxon>Sporolactobacillus</taxon>
    </lineage>
</organism>
<dbReference type="Proteomes" id="UP000823201">
    <property type="component" value="Unassembled WGS sequence"/>
</dbReference>
<comment type="caution">
    <text evidence="1">The sequence shown here is derived from an EMBL/GenBank/DDBJ whole genome shotgun (WGS) entry which is preliminary data.</text>
</comment>
<sequence>MQRVVRVKSVVVTSYGSTADFIKKKGKEKSG</sequence>